<name>A0ABX0VME1_9ENTR</name>
<organism evidence="1 2">
    <name type="scientific">Cedecea colo</name>
    <dbReference type="NCBI Taxonomy" id="2552946"/>
    <lineage>
        <taxon>Bacteria</taxon>
        <taxon>Pseudomonadati</taxon>
        <taxon>Pseudomonadota</taxon>
        <taxon>Gammaproteobacteria</taxon>
        <taxon>Enterobacterales</taxon>
        <taxon>Enterobacteriaceae</taxon>
        <taxon>Cedecea</taxon>
    </lineage>
</organism>
<dbReference type="RefSeq" id="WP_167611515.1">
    <property type="nucleotide sequence ID" value="NZ_SOYS01000004.1"/>
</dbReference>
<sequence length="268" mass="30724">METGLNGVNAAMRKRVHLVLRDIEKRYGVRVLYACESGSRGWGFASPDSDYDVRFIYVHAPEWYLRVEPQRDVIELPIDNELDVCGWEWRKALGLLKGANPTLLEWLGSPVVYQQDSETMDVLRALAPEWFSAQKSRWHYFSMARKNFRGYLQGDEVRLKKYFYVLRPLLAVQWLEAGKGLPPVRFDELVEGTVQDPLLLNEINELLAIKQNAGEAKYGPRRPLLHDFIKQELAANSDRTPLSGSRKRNADELDALLFRTVMGQASNG</sequence>
<dbReference type="PANTHER" id="PTHR34817:SF2">
    <property type="entry name" value="NUCLEOTIDYLTRANSFERASE"/>
    <property type="match status" value="1"/>
</dbReference>
<comment type="caution">
    <text evidence="1">The sequence shown here is derived from an EMBL/GenBank/DDBJ whole genome shotgun (WGS) entry which is preliminary data.</text>
</comment>
<reference evidence="1 2" key="1">
    <citation type="journal article" date="2020" name="Microorganisms">
        <title>Polyphasic Characterisation of Cedecea colo sp. nov., a New Enteric Bacterium Isolated from the Koala Hindgut.</title>
        <authorList>
            <person name="Boath J.M."/>
            <person name="Dakhal S."/>
            <person name="Van T.T.H."/>
            <person name="Moore R.J."/>
            <person name="Dekiwadia C."/>
            <person name="Macreadie I.G."/>
        </authorList>
    </citation>
    <scope>NUCLEOTIDE SEQUENCE [LARGE SCALE GENOMIC DNA]</scope>
    <source>
        <strain evidence="1 2">ZA</strain>
    </source>
</reference>
<proteinExistence type="predicted"/>
<dbReference type="InterPro" id="IPR018775">
    <property type="entry name" value="RlaP"/>
</dbReference>
<protein>
    <submittedName>
        <fullName evidence="1">Nucleotidyltransferase domain-containing protein</fullName>
    </submittedName>
</protein>
<gene>
    <name evidence="1" type="ORF">E2L00_11825</name>
</gene>
<accession>A0ABX0VME1</accession>
<evidence type="ECO:0000313" key="1">
    <source>
        <dbReference type="EMBL" id="NIY48198.1"/>
    </source>
</evidence>
<keyword evidence="2" id="KW-1185">Reference proteome</keyword>
<dbReference type="Proteomes" id="UP000697927">
    <property type="component" value="Unassembled WGS sequence"/>
</dbReference>
<dbReference type="EMBL" id="SOYS01000004">
    <property type="protein sequence ID" value="NIY48198.1"/>
    <property type="molecule type" value="Genomic_DNA"/>
</dbReference>
<dbReference type="Pfam" id="PF10127">
    <property type="entry name" value="RlaP"/>
    <property type="match status" value="1"/>
</dbReference>
<evidence type="ECO:0000313" key="2">
    <source>
        <dbReference type="Proteomes" id="UP000697927"/>
    </source>
</evidence>
<dbReference type="PANTHER" id="PTHR34817">
    <property type="entry name" value="NUCLEOTIDYLTRANSFERASE"/>
    <property type="match status" value="1"/>
</dbReference>